<dbReference type="Pfam" id="PF00121">
    <property type="entry name" value="TIM"/>
    <property type="match status" value="1"/>
</dbReference>
<dbReference type="UniPathway" id="UPA00138"/>
<comment type="pathway">
    <text evidence="3">Carbohydrate biosynthesis; gluconeogenesis.</text>
</comment>
<dbReference type="Gene3D" id="3.20.20.70">
    <property type="entry name" value="Aldolase class I"/>
    <property type="match status" value="1"/>
</dbReference>
<gene>
    <name evidence="4" type="ORF">CEN88_16</name>
</gene>
<dbReference type="CDD" id="cd00311">
    <property type="entry name" value="TIM"/>
    <property type="match status" value="1"/>
</dbReference>
<protein>
    <recommendedName>
        <fullName evidence="3">Triosephosphate isomerase</fullName>
        <ecNumber evidence="3">5.3.1.1</ecNumber>
    </recommendedName>
</protein>
<dbReference type="SUPFAM" id="SSF51351">
    <property type="entry name" value="Triosephosphate isomerase (TIM)"/>
    <property type="match status" value="1"/>
</dbReference>
<reference evidence="4 5" key="1">
    <citation type="submission" date="2017-07" db="EMBL/GenBank/DDBJ databases">
        <title>Mechanisms for carbon and nitrogen cycling indicate functional differentiation within the Candidate Phyla Radiation.</title>
        <authorList>
            <person name="Danczak R.E."/>
            <person name="Johnston M.D."/>
            <person name="Kenah C."/>
            <person name="Slattery M."/>
            <person name="Wrighton K.C."/>
            <person name="Wilkins M.J."/>
        </authorList>
    </citation>
    <scope>NUCLEOTIDE SEQUENCE [LARGE SCALE GENOMIC DNA]</scope>
    <source>
        <strain evidence="4">Licking1014_2</strain>
    </source>
</reference>
<name>A0A554LXA6_9BACT</name>
<dbReference type="GO" id="GO:0004807">
    <property type="term" value="F:triose-phosphate isomerase activity"/>
    <property type="evidence" value="ECO:0007669"/>
    <property type="project" value="UniProtKB-UniRule"/>
</dbReference>
<comment type="catalytic activity">
    <reaction evidence="3">
        <text>D-glyceraldehyde 3-phosphate = dihydroxyacetone phosphate</text>
        <dbReference type="Rhea" id="RHEA:18585"/>
        <dbReference type="ChEBI" id="CHEBI:57642"/>
        <dbReference type="ChEBI" id="CHEBI:59776"/>
        <dbReference type="EC" id="5.3.1.1"/>
    </reaction>
</comment>
<dbReference type="PROSITE" id="PS51440">
    <property type="entry name" value="TIM_2"/>
    <property type="match status" value="1"/>
</dbReference>
<dbReference type="EC" id="5.3.1.1" evidence="3"/>
<comment type="similarity">
    <text evidence="1 3">Belongs to the triosephosphate isomerase family.</text>
</comment>
<proteinExistence type="inferred from homology"/>
<evidence type="ECO:0000313" key="5">
    <source>
        <dbReference type="Proteomes" id="UP000318711"/>
    </source>
</evidence>
<dbReference type="Proteomes" id="UP000318711">
    <property type="component" value="Unassembled WGS sequence"/>
</dbReference>
<comment type="caution">
    <text evidence="4">The sequence shown here is derived from an EMBL/GenBank/DDBJ whole genome shotgun (WGS) entry which is preliminary data.</text>
</comment>
<dbReference type="GO" id="GO:0006094">
    <property type="term" value="P:gluconeogenesis"/>
    <property type="evidence" value="ECO:0007669"/>
    <property type="project" value="UniProtKB-UniPathway"/>
</dbReference>
<dbReference type="GO" id="GO:0046166">
    <property type="term" value="P:glyceraldehyde-3-phosphate biosynthetic process"/>
    <property type="evidence" value="ECO:0007669"/>
    <property type="project" value="TreeGrafter"/>
</dbReference>
<organism evidence="4 5">
    <name type="scientific">Candidatus Berkelbacteria bacterium Licking1014_2</name>
    <dbReference type="NCBI Taxonomy" id="2017146"/>
    <lineage>
        <taxon>Bacteria</taxon>
        <taxon>Candidatus Berkelbacteria</taxon>
    </lineage>
</organism>
<dbReference type="GO" id="GO:0006096">
    <property type="term" value="P:glycolytic process"/>
    <property type="evidence" value="ECO:0007669"/>
    <property type="project" value="UniProtKB-UniRule"/>
</dbReference>
<dbReference type="GO" id="GO:0019563">
    <property type="term" value="P:glycerol catabolic process"/>
    <property type="evidence" value="ECO:0007669"/>
    <property type="project" value="TreeGrafter"/>
</dbReference>
<accession>A0A554LXA6</accession>
<evidence type="ECO:0000313" key="4">
    <source>
        <dbReference type="EMBL" id="TSC97503.1"/>
    </source>
</evidence>
<keyword evidence="2 3" id="KW-0413">Isomerase</keyword>
<dbReference type="GO" id="GO:0005829">
    <property type="term" value="C:cytosol"/>
    <property type="evidence" value="ECO:0007669"/>
    <property type="project" value="TreeGrafter"/>
</dbReference>
<keyword evidence="3" id="KW-0312">Gluconeogenesis</keyword>
<evidence type="ECO:0000256" key="3">
    <source>
        <dbReference type="RuleBase" id="RU363013"/>
    </source>
</evidence>
<evidence type="ECO:0000256" key="2">
    <source>
        <dbReference type="ARBA" id="ARBA00023235"/>
    </source>
</evidence>
<sequence>MKPASIIVGNWKMNGNLAEATILLTEISRRLSKNNEADNKEIIICPPAVWLTPLAEILEKKNHQPKIKLGIQNIHWENPPTGGGAFTGEISAEMVKNLVDYVIVGHSERRGFFNETNAIVNRKTKAVLAASLTPIICLGEEAKSQLPAADNLAIDQLEAAIDGLSATDMEKIIIAYEPIWAIGSRDNATSVYAAAIIHRLRRWLMNKVGLSAQEIPILYGGSVNSQNAKEYLLQPEINGLLVATASLNAKEFVEICQT</sequence>
<dbReference type="InterPro" id="IPR035990">
    <property type="entry name" value="TIM_sf"/>
</dbReference>
<dbReference type="EMBL" id="VMGL01000001">
    <property type="protein sequence ID" value="TSC97503.1"/>
    <property type="molecule type" value="Genomic_DNA"/>
</dbReference>
<dbReference type="PANTHER" id="PTHR21139">
    <property type="entry name" value="TRIOSEPHOSPHATE ISOMERASE"/>
    <property type="match status" value="1"/>
</dbReference>
<keyword evidence="3" id="KW-0963">Cytoplasm</keyword>
<comment type="pathway">
    <text evidence="3">Carbohydrate degradation; glycolysis; D-glyceraldehyde 3-phosphate from glycerone phosphate: step 1/1.</text>
</comment>
<keyword evidence="3" id="KW-0324">Glycolysis</keyword>
<dbReference type="InterPro" id="IPR000652">
    <property type="entry name" value="Triosephosphate_isomerase"/>
</dbReference>
<dbReference type="UniPathway" id="UPA00109">
    <property type="reaction ID" value="UER00189"/>
</dbReference>
<comment type="subunit">
    <text evidence="3">Homodimer.</text>
</comment>
<evidence type="ECO:0000256" key="1">
    <source>
        <dbReference type="ARBA" id="ARBA00007422"/>
    </source>
</evidence>
<dbReference type="NCBIfam" id="TIGR00419">
    <property type="entry name" value="tim"/>
    <property type="match status" value="1"/>
</dbReference>
<dbReference type="PANTHER" id="PTHR21139:SF42">
    <property type="entry name" value="TRIOSEPHOSPHATE ISOMERASE"/>
    <property type="match status" value="1"/>
</dbReference>
<dbReference type="AlphaFoldDB" id="A0A554LXA6"/>
<comment type="subcellular location">
    <subcellularLocation>
        <location evidence="3">Cytoplasm</location>
    </subcellularLocation>
</comment>
<dbReference type="InterPro" id="IPR013785">
    <property type="entry name" value="Aldolase_TIM"/>
</dbReference>